<evidence type="ECO:0000313" key="3">
    <source>
        <dbReference type="Proteomes" id="UP000229459"/>
    </source>
</evidence>
<dbReference type="SUPFAM" id="SSF158997">
    <property type="entry name" value="Trm112p-like"/>
    <property type="match status" value="1"/>
</dbReference>
<dbReference type="AlphaFoldDB" id="A0A2H0B7B3"/>
<protein>
    <recommendedName>
        <fullName evidence="1">Methyltransferase type 11 domain-containing protein</fullName>
    </recommendedName>
</protein>
<dbReference type="SUPFAM" id="SSF53335">
    <property type="entry name" value="S-adenosyl-L-methionine-dependent methyltransferases"/>
    <property type="match status" value="1"/>
</dbReference>
<dbReference type="Gene3D" id="2.20.25.10">
    <property type="match status" value="1"/>
</dbReference>
<comment type="caution">
    <text evidence="2">The sequence shown here is derived from an EMBL/GenBank/DDBJ whole genome shotgun (WGS) entry which is preliminary data.</text>
</comment>
<feature type="domain" description="Methyltransferase type 11" evidence="1">
    <location>
        <begin position="45"/>
        <end position="94"/>
    </location>
</feature>
<accession>A0A2H0B7B3</accession>
<proteinExistence type="predicted"/>
<evidence type="ECO:0000259" key="1">
    <source>
        <dbReference type="Pfam" id="PF08241"/>
    </source>
</evidence>
<gene>
    <name evidence="2" type="ORF">COX08_00565</name>
</gene>
<dbReference type="InterPro" id="IPR029063">
    <property type="entry name" value="SAM-dependent_MTases_sf"/>
</dbReference>
<organism evidence="2 3">
    <name type="scientific">Candidatus Beckwithbacteria bacterium CG23_combo_of_CG06-09_8_20_14_all_34_8</name>
    <dbReference type="NCBI Taxonomy" id="1974497"/>
    <lineage>
        <taxon>Bacteria</taxon>
        <taxon>Candidatus Beckwithiibacteriota</taxon>
    </lineage>
</organism>
<dbReference type="EMBL" id="PCSR01000013">
    <property type="protein sequence ID" value="PIP53514.1"/>
    <property type="molecule type" value="Genomic_DNA"/>
</dbReference>
<dbReference type="Proteomes" id="UP000229459">
    <property type="component" value="Unassembled WGS sequence"/>
</dbReference>
<sequence length="289" mass="34712">MIWLPVTSKELVLEIGSGHNPHPRSDILVDRWLYQDRERQRKVIKIDRPTIIADGCKLPFTNQSFDFVLCNQVIEHVEKPDQFVKEIARVAKRGLIITPHLLRERIFGWHYHRWFIDMKDDFLYFYPKKETQQTQFAHFIHVLYAHSYNFRHFIDSLDKKINIYYQWEKDIKIKISDDPEKILNIYDKKAGELLQQVTYSLKNLINQWASEKYERVVNCCYYWYEKIVRFKFRKVLKANIIKNLCCLKCGSQSISNKDKLLVCQKCKQTYILENGIPIMLNKHDLSKGY</sequence>
<dbReference type="Pfam" id="PF08241">
    <property type="entry name" value="Methyltransf_11"/>
    <property type="match status" value="1"/>
</dbReference>
<evidence type="ECO:0000313" key="2">
    <source>
        <dbReference type="EMBL" id="PIP53514.1"/>
    </source>
</evidence>
<dbReference type="GO" id="GO:0008757">
    <property type="term" value="F:S-adenosylmethionine-dependent methyltransferase activity"/>
    <property type="evidence" value="ECO:0007669"/>
    <property type="project" value="InterPro"/>
</dbReference>
<dbReference type="Gene3D" id="3.40.50.150">
    <property type="entry name" value="Vaccinia Virus protein VP39"/>
    <property type="match status" value="1"/>
</dbReference>
<reference evidence="2 3" key="1">
    <citation type="submission" date="2017-09" db="EMBL/GenBank/DDBJ databases">
        <title>Depth-based differentiation of microbial function through sediment-hosted aquifers and enrichment of novel symbionts in the deep terrestrial subsurface.</title>
        <authorList>
            <person name="Probst A.J."/>
            <person name="Ladd B."/>
            <person name="Jarett J.K."/>
            <person name="Geller-Mcgrath D.E."/>
            <person name="Sieber C.M."/>
            <person name="Emerson J.B."/>
            <person name="Anantharaman K."/>
            <person name="Thomas B.C."/>
            <person name="Malmstrom R."/>
            <person name="Stieglmeier M."/>
            <person name="Klingl A."/>
            <person name="Woyke T."/>
            <person name="Ryan C.M."/>
            <person name="Banfield J.F."/>
        </authorList>
    </citation>
    <scope>NUCLEOTIDE SEQUENCE [LARGE SCALE GENOMIC DNA]</scope>
    <source>
        <strain evidence="2">CG23_combo_of_CG06-09_8_20_14_all_34_8</strain>
    </source>
</reference>
<dbReference type="InterPro" id="IPR013216">
    <property type="entry name" value="Methyltransf_11"/>
</dbReference>
<name>A0A2H0B7B3_9BACT</name>
<dbReference type="CDD" id="cd02440">
    <property type="entry name" value="AdoMet_MTases"/>
    <property type="match status" value="1"/>
</dbReference>